<accession>A0A839GL82</accession>
<organism evidence="2 3">
    <name type="scientific">Rufibacter quisquiliarum</name>
    <dbReference type="NCBI Taxonomy" id="1549639"/>
    <lineage>
        <taxon>Bacteria</taxon>
        <taxon>Pseudomonadati</taxon>
        <taxon>Bacteroidota</taxon>
        <taxon>Cytophagia</taxon>
        <taxon>Cytophagales</taxon>
        <taxon>Hymenobacteraceae</taxon>
        <taxon>Rufibacter</taxon>
    </lineage>
</organism>
<evidence type="ECO:0000259" key="1">
    <source>
        <dbReference type="Pfam" id="PF00534"/>
    </source>
</evidence>
<comment type="caution">
    <text evidence="2">The sequence shown here is derived from an EMBL/GenBank/DDBJ whole genome shotgun (WGS) entry which is preliminary data.</text>
</comment>
<sequence length="246" mass="27660">MGFFTGWSIKHATIVTPVHKSLQLTPYTYADAGAPAQGYQVFVPDAAVECREICNGYDSRDFYITGAPRRKNSFLTVAINMEKPFFYRKGVDLLLEAAKELPHCLFTIIGKSPSVERLELPENVTLMPPVPYQELVHHYNAHEFYLQLSMAEGFPNALCEAMLCGCVPIGSNVFGIPDIIGETGYILMKKDKQQLVELIQSAVRNGAEAYASKASDRIRTEFPIEKREKEFVDVIDYLLAKKKVRT</sequence>
<dbReference type="PANTHER" id="PTHR45871:SF1">
    <property type="entry name" value="PHOSPHATIDYLINOSITOL N-ACETYLGLUCOSAMINYLTRANSFERASE SUBUNIT A"/>
    <property type="match status" value="1"/>
</dbReference>
<evidence type="ECO:0000313" key="2">
    <source>
        <dbReference type="EMBL" id="MBA9079450.1"/>
    </source>
</evidence>
<dbReference type="CDD" id="cd03801">
    <property type="entry name" value="GT4_PimA-like"/>
    <property type="match status" value="1"/>
</dbReference>
<dbReference type="AlphaFoldDB" id="A0A839GL82"/>
<dbReference type="Gene3D" id="3.40.50.2000">
    <property type="entry name" value="Glycogen Phosphorylase B"/>
    <property type="match status" value="1"/>
</dbReference>
<dbReference type="Proteomes" id="UP000563094">
    <property type="component" value="Unassembled WGS sequence"/>
</dbReference>
<feature type="domain" description="Glycosyl transferase family 1" evidence="1">
    <location>
        <begin position="85"/>
        <end position="208"/>
    </location>
</feature>
<dbReference type="RefSeq" id="WP_182514338.1">
    <property type="nucleotide sequence ID" value="NZ_JACJIQ010000022.1"/>
</dbReference>
<keyword evidence="2" id="KW-0808">Transferase</keyword>
<dbReference type="Pfam" id="PF00534">
    <property type="entry name" value="Glycos_transf_1"/>
    <property type="match status" value="1"/>
</dbReference>
<dbReference type="SUPFAM" id="SSF53756">
    <property type="entry name" value="UDP-Glycosyltransferase/glycogen phosphorylase"/>
    <property type="match status" value="1"/>
</dbReference>
<dbReference type="InterPro" id="IPR001296">
    <property type="entry name" value="Glyco_trans_1"/>
</dbReference>
<reference evidence="2 3" key="1">
    <citation type="submission" date="2020-08" db="EMBL/GenBank/DDBJ databases">
        <title>Genomic Encyclopedia of Type Strains, Phase IV (KMG-IV): sequencing the most valuable type-strain genomes for metagenomic binning, comparative biology and taxonomic classification.</title>
        <authorList>
            <person name="Goeker M."/>
        </authorList>
    </citation>
    <scope>NUCLEOTIDE SEQUENCE [LARGE SCALE GENOMIC DNA]</scope>
    <source>
        <strain evidence="2 3">DSM 29854</strain>
    </source>
</reference>
<proteinExistence type="predicted"/>
<keyword evidence="3" id="KW-1185">Reference proteome</keyword>
<dbReference type="PANTHER" id="PTHR45871">
    <property type="entry name" value="N-ACETYLGLUCOSAMINYL-PHOSPHATIDYLINOSITOL BIOSYNTHETIC PROTEIN"/>
    <property type="match status" value="1"/>
</dbReference>
<name>A0A839GL82_9BACT</name>
<protein>
    <submittedName>
        <fullName evidence="2">Glycosyltransferase involved in cell wall biosynthesis</fullName>
    </submittedName>
</protein>
<dbReference type="EMBL" id="JACJIQ010000022">
    <property type="protein sequence ID" value="MBA9079450.1"/>
    <property type="molecule type" value="Genomic_DNA"/>
</dbReference>
<gene>
    <name evidence="2" type="ORF">FHS90_004186</name>
</gene>
<dbReference type="GO" id="GO:0016757">
    <property type="term" value="F:glycosyltransferase activity"/>
    <property type="evidence" value="ECO:0007669"/>
    <property type="project" value="InterPro"/>
</dbReference>
<evidence type="ECO:0000313" key="3">
    <source>
        <dbReference type="Proteomes" id="UP000563094"/>
    </source>
</evidence>